<name>A0A084BC72_STACB</name>
<evidence type="ECO:0000256" key="1">
    <source>
        <dbReference type="SAM" id="SignalP"/>
    </source>
</evidence>
<evidence type="ECO:0000313" key="2">
    <source>
        <dbReference type="EMBL" id="KEY75151.1"/>
    </source>
</evidence>
<gene>
    <name evidence="2" type="ORF">S7711_01601</name>
</gene>
<evidence type="ECO:0000313" key="3">
    <source>
        <dbReference type="Proteomes" id="UP000028045"/>
    </source>
</evidence>
<dbReference type="OrthoDB" id="3534988at2759"/>
<dbReference type="Gene3D" id="1.50.10.10">
    <property type="match status" value="1"/>
</dbReference>
<evidence type="ECO:0008006" key="4">
    <source>
        <dbReference type="Google" id="ProtNLM"/>
    </source>
</evidence>
<sequence length="701" mass="79502">MQPTVLLPLLFALASAESCSSKIDRQKIIQTFNPRRNASYNTPLQVGNGNFAFGADITGLQTFNHFATMSTWGWHNFSLPTTPGQTSIEDYTGTEWWTHGRLVRYNMVNDNNTDIGNWLRENPHRINLGTIGLFFVEGNVTEEALSDKVQELDLWTGMIESTFLYRGSRVTVKTVSSPDSDTLGISLESELLTSGKLGLFFDFPYPVNAKFDEPFVGAFNQTDKHKTSFTTGKNWAIIHHDLNTMEYDFTVRWNGNGEISAVKDGSHRYALTLEDSKVDLSAEWAPVSRSRLPTYEKILQSSQVWWKSYWGKGAFVNLIKTDSADAWELQRRTILSQYLLAVNSASDYPPQESGLVNNGWYGKFHMEMIFWHHVQFARWGHWDLLRRALPQTWTRLLPGALERATDQGYTGARWGKMTDPSTIDSPGEINTLLIWQQPHPMYFAELEYREFPTNDTLDRWAELLDASAEWLASYAYFNQSTGVYDLGPPMYPSSENTNPNTTRNPTFELAYWRFGLDIASEWRTRMGREVPETWKIVKENLAPIPIDTASDTYPIYEGIPDMWIDPETVFDHPSMTGIYGVLPPPRSGEPFNHTLLDNTAAKVWETWDLDAGYGWDFPMLAMNALRLGDVDRAVEYILHSSFQFDDAGYPIGGSRVPTPYFPSSGGLLMTVAMMAGGWDGKEGLHFPPSWTAVAEHFTVGL</sequence>
<feature type="signal peptide" evidence="1">
    <location>
        <begin position="1"/>
        <end position="16"/>
    </location>
</feature>
<keyword evidence="1" id="KW-0732">Signal</keyword>
<dbReference type="HOGENOM" id="CLU_024197_0_0_1"/>
<proteinExistence type="predicted"/>
<dbReference type="InterPro" id="IPR008928">
    <property type="entry name" value="6-hairpin_glycosidase_sf"/>
</dbReference>
<dbReference type="GO" id="GO:0005975">
    <property type="term" value="P:carbohydrate metabolic process"/>
    <property type="evidence" value="ECO:0007669"/>
    <property type="project" value="InterPro"/>
</dbReference>
<dbReference type="GO" id="GO:0003824">
    <property type="term" value="F:catalytic activity"/>
    <property type="evidence" value="ECO:0007669"/>
    <property type="project" value="UniProtKB-ARBA"/>
</dbReference>
<dbReference type="SUPFAM" id="SSF48208">
    <property type="entry name" value="Six-hairpin glycosidases"/>
    <property type="match status" value="1"/>
</dbReference>
<organism evidence="2 3">
    <name type="scientific">Stachybotrys chartarum (strain CBS 109288 / IBT 7711)</name>
    <name type="common">Toxic black mold</name>
    <name type="synonym">Stilbospora chartarum</name>
    <dbReference type="NCBI Taxonomy" id="1280523"/>
    <lineage>
        <taxon>Eukaryota</taxon>
        <taxon>Fungi</taxon>
        <taxon>Dikarya</taxon>
        <taxon>Ascomycota</taxon>
        <taxon>Pezizomycotina</taxon>
        <taxon>Sordariomycetes</taxon>
        <taxon>Hypocreomycetidae</taxon>
        <taxon>Hypocreales</taxon>
        <taxon>Stachybotryaceae</taxon>
        <taxon>Stachybotrys</taxon>
    </lineage>
</organism>
<keyword evidence="3" id="KW-1185">Reference proteome</keyword>
<dbReference type="InterPro" id="IPR012341">
    <property type="entry name" value="6hp_glycosidase-like_sf"/>
</dbReference>
<feature type="chain" id="PRO_5001771948" description="Six-hairpin glycosidase-like protein" evidence="1">
    <location>
        <begin position="17"/>
        <end position="701"/>
    </location>
</feature>
<dbReference type="Proteomes" id="UP000028045">
    <property type="component" value="Unassembled WGS sequence"/>
</dbReference>
<accession>A0A084BC72</accession>
<reference evidence="2 3" key="1">
    <citation type="journal article" date="2014" name="BMC Genomics">
        <title>Comparative genome sequencing reveals chemotype-specific gene clusters in the toxigenic black mold Stachybotrys.</title>
        <authorList>
            <person name="Semeiks J."/>
            <person name="Borek D."/>
            <person name="Otwinowski Z."/>
            <person name="Grishin N.V."/>
        </authorList>
    </citation>
    <scope>NUCLEOTIDE SEQUENCE [LARGE SCALE GENOMIC DNA]</scope>
    <source>
        <strain evidence="3">CBS 109288 / IBT 7711</strain>
    </source>
</reference>
<protein>
    <recommendedName>
        <fullName evidence="4">Six-hairpin glycosidase-like protein</fullName>
    </recommendedName>
</protein>
<dbReference type="EMBL" id="KL647400">
    <property type="protein sequence ID" value="KEY75151.1"/>
    <property type="molecule type" value="Genomic_DNA"/>
</dbReference>
<dbReference type="AlphaFoldDB" id="A0A084BC72"/>